<dbReference type="GO" id="GO:0005615">
    <property type="term" value="C:extracellular space"/>
    <property type="evidence" value="ECO:0007669"/>
    <property type="project" value="TreeGrafter"/>
</dbReference>
<evidence type="ECO:0000256" key="4">
    <source>
        <dbReference type="SAM" id="SignalP"/>
    </source>
</evidence>
<evidence type="ECO:0000256" key="3">
    <source>
        <dbReference type="ARBA" id="ARBA00060902"/>
    </source>
</evidence>
<dbReference type="Proteomes" id="UP001219518">
    <property type="component" value="Unassembled WGS sequence"/>
</dbReference>
<comment type="similarity">
    <text evidence="3">Belongs to the TO family.</text>
</comment>
<feature type="chain" id="PRO_5041992225" evidence="4">
    <location>
        <begin position="20"/>
        <end position="248"/>
    </location>
</feature>
<reference evidence="5" key="2">
    <citation type="journal article" date="2023" name="BMC Genomics">
        <title>Pest status, molecular evolution, and epigenetic factors derived from the genome assembly of Frankliniella fusca, a thysanopteran phytovirus vector.</title>
        <authorList>
            <person name="Catto M.A."/>
            <person name="Labadie P.E."/>
            <person name="Jacobson A.L."/>
            <person name="Kennedy G.G."/>
            <person name="Srinivasan R."/>
            <person name="Hunt B.G."/>
        </authorList>
    </citation>
    <scope>NUCLEOTIDE SEQUENCE</scope>
    <source>
        <strain evidence="5">PL_HMW_Pooled</strain>
    </source>
</reference>
<dbReference type="FunFam" id="3.15.10.30:FF:000001">
    <property type="entry name" value="Takeout-like protein 1"/>
    <property type="match status" value="1"/>
</dbReference>
<keyword evidence="6" id="KW-1185">Reference proteome</keyword>
<evidence type="ECO:0000313" key="5">
    <source>
        <dbReference type="EMBL" id="KAK3912596.1"/>
    </source>
</evidence>
<comment type="caution">
    <text evidence="5">The sequence shown here is derived from an EMBL/GenBank/DDBJ whole genome shotgun (WGS) entry which is preliminary data.</text>
</comment>
<dbReference type="EMBL" id="JAHWGI010000295">
    <property type="protein sequence ID" value="KAK3912596.1"/>
    <property type="molecule type" value="Genomic_DNA"/>
</dbReference>
<dbReference type="InterPro" id="IPR010562">
    <property type="entry name" value="Haemolymph_juvenile_hormone-bd"/>
</dbReference>
<dbReference type="Gene3D" id="3.15.10.30">
    <property type="entry name" value="Haemolymph juvenile hormone binding protein"/>
    <property type="match status" value="1"/>
</dbReference>
<name>A0AAE1H090_9NEOP</name>
<sequence>MVSNTVIGVLVLVAVATQAKKIPDYLQTCKRSDPKYDDCLTKAIVAAKPYLNKGIPKLHVPPYEPLEFPALDIDRNLDNIQVKAHLTNIKIYGASGFIIDSLRSDLSKHEVTATVTIPKVFVDMDYNVQGRLLVVPIVGFGHFKGNFTNCKAVIKGSAKIVNNKKNVKHLKLDKFHAKLAVGDAAFDIQNKDTRSAAIANAATAFIAQNRRQVIQIVLPIVEDTMDEVVRQIGDDILSTMPYHEILPE</sequence>
<dbReference type="SMART" id="SM00700">
    <property type="entry name" value="JHBP"/>
    <property type="match status" value="1"/>
</dbReference>
<dbReference type="AlphaFoldDB" id="A0AAE1H090"/>
<organism evidence="5 6">
    <name type="scientific">Frankliniella fusca</name>
    <dbReference type="NCBI Taxonomy" id="407009"/>
    <lineage>
        <taxon>Eukaryota</taxon>
        <taxon>Metazoa</taxon>
        <taxon>Ecdysozoa</taxon>
        <taxon>Arthropoda</taxon>
        <taxon>Hexapoda</taxon>
        <taxon>Insecta</taxon>
        <taxon>Pterygota</taxon>
        <taxon>Neoptera</taxon>
        <taxon>Paraneoptera</taxon>
        <taxon>Thysanoptera</taxon>
        <taxon>Terebrantia</taxon>
        <taxon>Thripoidea</taxon>
        <taxon>Thripidae</taxon>
        <taxon>Frankliniella</taxon>
    </lineage>
</organism>
<gene>
    <name evidence="5" type="ORF">KUF71_022184</name>
</gene>
<reference evidence="5" key="1">
    <citation type="submission" date="2021-07" db="EMBL/GenBank/DDBJ databases">
        <authorList>
            <person name="Catto M.A."/>
            <person name="Jacobson A."/>
            <person name="Kennedy G."/>
            <person name="Labadie P."/>
            <person name="Hunt B.G."/>
            <person name="Srinivasan R."/>
        </authorList>
    </citation>
    <scope>NUCLEOTIDE SEQUENCE</scope>
    <source>
        <strain evidence="5">PL_HMW_Pooled</strain>
        <tissue evidence="5">Head</tissue>
    </source>
</reference>
<protein>
    <submittedName>
        <fullName evidence="5">Circadian clock-controlled protein daywake</fullName>
    </submittedName>
</protein>
<accession>A0AAE1H090</accession>
<dbReference type="Pfam" id="PF06585">
    <property type="entry name" value="JHBP"/>
    <property type="match status" value="1"/>
</dbReference>
<evidence type="ECO:0000256" key="2">
    <source>
        <dbReference type="ARBA" id="ARBA00023108"/>
    </source>
</evidence>
<evidence type="ECO:0000256" key="1">
    <source>
        <dbReference type="ARBA" id="ARBA00022729"/>
    </source>
</evidence>
<keyword evidence="1 4" id="KW-0732">Signal</keyword>
<evidence type="ECO:0000313" key="6">
    <source>
        <dbReference type="Proteomes" id="UP001219518"/>
    </source>
</evidence>
<dbReference type="PANTHER" id="PTHR11008:SF14">
    <property type="entry name" value="CIRCADIAN CLOCK-CONTROLLED PROTEIN-LIKE PROTEIN"/>
    <property type="match status" value="1"/>
</dbReference>
<proteinExistence type="inferred from homology"/>
<dbReference type="PANTHER" id="PTHR11008">
    <property type="entry name" value="PROTEIN TAKEOUT-LIKE PROTEIN"/>
    <property type="match status" value="1"/>
</dbReference>
<keyword evidence="2" id="KW-0090">Biological rhythms</keyword>
<feature type="signal peptide" evidence="4">
    <location>
        <begin position="1"/>
        <end position="19"/>
    </location>
</feature>
<dbReference type="InterPro" id="IPR038606">
    <property type="entry name" value="To_sf"/>
</dbReference>
<dbReference type="GO" id="GO:0007623">
    <property type="term" value="P:circadian rhythm"/>
    <property type="evidence" value="ECO:0007669"/>
    <property type="project" value="UniProtKB-ARBA"/>
</dbReference>